<evidence type="ECO:0000256" key="1">
    <source>
        <dbReference type="SAM" id="MobiDB-lite"/>
    </source>
</evidence>
<dbReference type="Gene3D" id="2.120.10.30">
    <property type="entry name" value="TolB, C-terminal domain"/>
    <property type="match status" value="1"/>
</dbReference>
<dbReference type="OrthoDB" id="3347970at2"/>
<keyword evidence="4" id="KW-1185">Reference proteome</keyword>
<organism evidence="3 4">
    <name type="scientific">Micromonospora orduensis</name>
    <dbReference type="NCBI Taxonomy" id="1420891"/>
    <lineage>
        <taxon>Bacteria</taxon>
        <taxon>Bacillati</taxon>
        <taxon>Actinomycetota</taxon>
        <taxon>Actinomycetes</taxon>
        <taxon>Micromonosporales</taxon>
        <taxon>Micromonosporaceae</taxon>
        <taxon>Micromonospora</taxon>
    </lineage>
</organism>
<dbReference type="SUPFAM" id="SSF82171">
    <property type="entry name" value="DPP6 N-terminal domain-like"/>
    <property type="match status" value="1"/>
</dbReference>
<dbReference type="Proteomes" id="UP000306145">
    <property type="component" value="Unassembled WGS sequence"/>
</dbReference>
<protein>
    <recommendedName>
        <fullName evidence="5">WD40 repeat domain-containing protein</fullName>
    </recommendedName>
</protein>
<dbReference type="AlphaFoldDB" id="A0A5C4QMP0"/>
<proteinExistence type="predicted"/>
<accession>A0A5C4QMP0</accession>
<evidence type="ECO:0000313" key="3">
    <source>
        <dbReference type="EMBL" id="TNH27489.1"/>
    </source>
</evidence>
<feature type="region of interest" description="Disordered" evidence="1">
    <location>
        <begin position="21"/>
        <end position="70"/>
    </location>
</feature>
<comment type="caution">
    <text evidence="3">The sequence shown here is derived from an EMBL/GenBank/DDBJ whole genome shotgun (WGS) entry which is preliminary data.</text>
</comment>
<gene>
    <name evidence="3" type="ORF">FHG89_18070</name>
</gene>
<evidence type="ECO:0000313" key="4">
    <source>
        <dbReference type="Proteomes" id="UP000306145"/>
    </source>
</evidence>
<name>A0A5C4QMP0_9ACTN</name>
<reference evidence="3 4" key="1">
    <citation type="submission" date="2019-06" db="EMBL/GenBank/DDBJ databases">
        <title>Micromonospora ordensis sp. nov., isolated from deep marine sediment.</title>
        <authorList>
            <person name="Veyisoglu A."/>
            <person name="Carro L."/>
            <person name="Klenk H.-P."/>
            <person name="Sahin N."/>
        </authorList>
    </citation>
    <scope>NUCLEOTIDE SEQUENCE [LARGE SCALE GENOMIC DNA]</scope>
    <source>
        <strain evidence="3 4">S2509</strain>
    </source>
</reference>
<feature type="chain" id="PRO_5022990584" description="WD40 repeat domain-containing protein" evidence="2">
    <location>
        <begin position="21"/>
        <end position="355"/>
    </location>
</feature>
<feature type="signal peptide" evidence="2">
    <location>
        <begin position="1"/>
        <end position="20"/>
    </location>
</feature>
<evidence type="ECO:0000256" key="2">
    <source>
        <dbReference type="SAM" id="SignalP"/>
    </source>
</evidence>
<evidence type="ECO:0008006" key="5">
    <source>
        <dbReference type="Google" id="ProtNLM"/>
    </source>
</evidence>
<dbReference type="EMBL" id="VDFY01000170">
    <property type="protein sequence ID" value="TNH27489.1"/>
    <property type="molecule type" value="Genomic_DNA"/>
</dbReference>
<dbReference type="RefSeq" id="WP_139585562.1">
    <property type="nucleotide sequence ID" value="NZ_VDFY01000170.1"/>
</dbReference>
<keyword evidence="2" id="KW-0732">Signal</keyword>
<sequence>MATSAAALVLIAAATGTAFAIRPNQSPNPLPADTPSVTATPTPSPTPTPSATAGDTPGAPPSSESSTNTPAVQFGKLFYGPVELARQGTTWDLRSWRPGGSPVRLLTLPDIAVRGNMGISSDGHRAAWVDADNELFVADADGSDKQMVRTNVDPYCVGAAWSPDGRQLLFRELQEPGGPGRFGLLDTRSPGKTVRWWTTKTEACDALWSADGQTIAMTRYDGVSGVTLYGKDGTKKRDVPGFFPDGWSAVDLVSLSPDGSLIALSRQKERGDRGDGVRDLSVNALLDTRTGEQVSLPLGGRKLRQVYFQADGSMVVRVQDGSGYAVLLVDEDGEKVSETAEPASLKDMQVLAVTD</sequence>
<dbReference type="InterPro" id="IPR011042">
    <property type="entry name" value="6-blade_b-propeller_TolB-like"/>
</dbReference>